<dbReference type="Pfam" id="PF13560">
    <property type="entry name" value="HTH_31"/>
    <property type="match status" value="1"/>
</dbReference>
<protein>
    <submittedName>
        <fullName evidence="2">Transcriptional regulator with XRE-family HTH domain</fullName>
    </submittedName>
</protein>
<reference evidence="2 3" key="1">
    <citation type="submission" date="2020-08" db="EMBL/GenBank/DDBJ databases">
        <title>Sequencing the genomes of 1000 actinobacteria strains.</title>
        <authorList>
            <person name="Klenk H.-P."/>
        </authorList>
    </citation>
    <scope>NUCLEOTIDE SEQUENCE [LARGE SCALE GENOMIC DNA]</scope>
    <source>
        <strain evidence="2 3">DSM 45507</strain>
    </source>
</reference>
<dbReference type="InterPro" id="IPR010982">
    <property type="entry name" value="Lambda_DNA-bd_dom_sf"/>
</dbReference>
<evidence type="ECO:0000313" key="3">
    <source>
        <dbReference type="Proteomes" id="UP000579153"/>
    </source>
</evidence>
<dbReference type="Pfam" id="PF19054">
    <property type="entry name" value="DUF5753"/>
    <property type="match status" value="1"/>
</dbReference>
<keyword evidence="3" id="KW-1185">Reference proteome</keyword>
<dbReference type="SUPFAM" id="SSF47413">
    <property type="entry name" value="lambda repressor-like DNA-binding domains"/>
    <property type="match status" value="1"/>
</dbReference>
<dbReference type="AlphaFoldDB" id="A0A7W9L9D7"/>
<dbReference type="PROSITE" id="PS50943">
    <property type="entry name" value="HTH_CROC1"/>
    <property type="match status" value="1"/>
</dbReference>
<dbReference type="SMART" id="SM00530">
    <property type="entry name" value="HTH_XRE"/>
    <property type="match status" value="1"/>
</dbReference>
<name>A0A7W9L9D7_9ACTN</name>
<evidence type="ECO:0000313" key="2">
    <source>
        <dbReference type="EMBL" id="MBB5775495.1"/>
    </source>
</evidence>
<dbReference type="CDD" id="cd00093">
    <property type="entry name" value="HTH_XRE"/>
    <property type="match status" value="1"/>
</dbReference>
<feature type="domain" description="HTH cro/C1-type" evidence="1">
    <location>
        <begin position="34"/>
        <end position="87"/>
    </location>
</feature>
<dbReference type="GO" id="GO:0003677">
    <property type="term" value="F:DNA binding"/>
    <property type="evidence" value="ECO:0007669"/>
    <property type="project" value="InterPro"/>
</dbReference>
<dbReference type="InterPro" id="IPR001387">
    <property type="entry name" value="Cro/C1-type_HTH"/>
</dbReference>
<organism evidence="2 3">
    <name type="scientific">Nonomuraea jabiensis</name>
    <dbReference type="NCBI Taxonomy" id="882448"/>
    <lineage>
        <taxon>Bacteria</taxon>
        <taxon>Bacillati</taxon>
        <taxon>Actinomycetota</taxon>
        <taxon>Actinomycetes</taxon>
        <taxon>Streptosporangiales</taxon>
        <taxon>Streptosporangiaceae</taxon>
        <taxon>Nonomuraea</taxon>
    </lineage>
</organism>
<dbReference type="Proteomes" id="UP000579153">
    <property type="component" value="Unassembled WGS sequence"/>
</dbReference>
<accession>A0A7W9L9D7</accession>
<dbReference type="EMBL" id="JACHMB010000001">
    <property type="protein sequence ID" value="MBB5775495.1"/>
    <property type="molecule type" value="Genomic_DNA"/>
</dbReference>
<dbReference type="InterPro" id="IPR043917">
    <property type="entry name" value="DUF5753"/>
</dbReference>
<gene>
    <name evidence="2" type="ORF">HD596_002251</name>
</gene>
<evidence type="ECO:0000259" key="1">
    <source>
        <dbReference type="PROSITE" id="PS50943"/>
    </source>
</evidence>
<comment type="caution">
    <text evidence="2">The sequence shown here is derived from an EMBL/GenBank/DDBJ whole genome shotgun (WGS) entry which is preliminary data.</text>
</comment>
<proteinExistence type="predicted"/>
<dbReference type="RefSeq" id="WP_246554319.1">
    <property type="nucleotide sequence ID" value="NZ_JACHMB010000001.1"/>
</dbReference>
<dbReference type="Gene3D" id="1.10.260.40">
    <property type="entry name" value="lambda repressor-like DNA-binding domains"/>
    <property type="match status" value="1"/>
</dbReference>
<sequence length="301" mass="33747">MSTAHGMGDLAEALGGDAVHSGPTALRILVGAQLRRLRESAGISREDAGYAIRSSHSKISRMEGGRTSFKPRDVSDLLIMYGVADEAEREALLALAKQANEPSWWHDYRDVIPDWFEAYLGLEQDASLIRAHEMQFVPGLLQTEDYARAIFTMGNKGESEERIERRVEVRMRRRLILEPPTPRKLWVVLDEAVLRHQVGSPEIMRGQLEHLDRMAARPHITVQVVPFGCGWAMGGVGPVTILRFPQSELHDVVYLEQLTNAQYLTKEADVLPYQRLMDELGVHALPATATPALLRRIIGEL</sequence>